<proteinExistence type="predicted"/>
<evidence type="ECO:0000313" key="1">
    <source>
        <dbReference type="EMBL" id="MFB9818547.1"/>
    </source>
</evidence>
<sequence length="237" mass="25753">MGSGSTVRAVVVRRLKLLAAKAALKFVSNLADSVSYISKRDLSADEDYISPAVARFVIPNGAPIFEFTGKGKWNPIGPLVVVGDWAYPPNRQMLQETIRWYMQCLTQKDMSGLNIVGPNLVDDIQVHESINVIGWVDDITTAYSGVSAALAFVSSGAGVKNKVLEPLSFGIPVIATNEAMNGIDCDDSMVLEYRENLAVSEVDAWLAGVSKYGARAFIAPSWQQNLGPLLSHLERHK</sequence>
<dbReference type="RefSeq" id="WP_344787128.1">
    <property type="nucleotide sequence ID" value="NZ_BAAAWN010000001.1"/>
</dbReference>
<organism evidence="1 2">
    <name type="scientific">Arthrobacter ramosus</name>
    <dbReference type="NCBI Taxonomy" id="1672"/>
    <lineage>
        <taxon>Bacteria</taxon>
        <taxon>Bacillati</taxon>
        <taxon>Actinomycetota</taxon>
        <taxon>Actinomycetes</taxon>
        <taxon>Micrococcales</taxon>
        <taxon>Micrococcaceae</taxon>
        <taxon>Arthrobacter</taxon>
    </lineage>
</organism>
<dbReference type="SUPFAM" id="SSF53756">
    <property type="entry name" value="UDP-Glycosyltransferase/glycogen phosphorylase"/>
    <property type="match status" value="1"/>
</dbReference>
<dbReference type="EMBL" id="JBHMBC010000007">
    <property type="protein sequence ID" value="MFB9818547.1"/>
    <property type="molecule type" value="Genomic_DNA"/>
</dbReference>
<dbReference type="Pfam" id="PF13692">
    <property type="entry name" value="Glyco_trans_1_4"/>
    <property type="match status" value="1"/>
</dbReference>
<accession>A0ABV5XV31</accession>
<dbReference type="Gene3D" id="3.40.50.2000">
    <property type="entry name" value="Glycogen Phosphorylase B"/>
    <property type="match status" value="1"/>
</dbReference>
<gene>
    <name evidence="1" type="ORF">ACFFP1_03420</name>
</gene>
<protein>
    <submittedName>
        <fullName evidence="1">Glycosyltransferase family 4 protein</fullName>
    </submittedName>
</protein>
<reference evidence="1 2" key="1">
    <citation type="submission" date="2024-09" db="EMBL/GenBank/DDBJ databases">
        <authorList>
            <person name="Sun Q."/>
            <person name="Mori K."/>
        </authorList>
    </citation>
    <scope>NUCLEOTIDE SEQUENCE [LARGE SCALE GENOMIC DNA]</scope>
    <source>
        <strain evidence="1 2">JCM 1334</strain>
    </source>
</reference>
<evidence type="ECO:0000313" key="2">
    <source>
        <dbReference type="Proteomes" id="UP001589702"/>
    </source>
</evidence>
<keyword evidence="2" id="KW-1185">Reference proteome</keyword>
<comment type="caution">
    <text evidence="1">The sequence shown here is derived from an EMBL/GenBank/DDBJ whole genome shotgun (WGS) entry which is preliminary data.</text>
</comment>
<name>A0ABV5XV31_ARTRM</name>
<dbReference type="Proteomes" id="UP001589702">
    <property type="component" value="Unassembled WGS sequence"/>
</dbReference>